<keyword evidence="1" id="KW-0812">Transmembrane</keyword>
<reference evidence="2 3" key="1">
    <citation type="journal article" date="2020" name="Microb. Genom.">
        <title>Genetic diversity of clinical and environmental Mucorales isolates obtained from an investigation of mucormycosis cases among solid organ transplant recipients.</title>
        <authorList>
            <person name="Nguyen M.H."/>
            <person name="Kaul D."/>
            <person name="Muto C."/>
            <person name="Cheng S.J."/>
            <person name="Richter R.A."/>
            <person name="Bruno V.M."/>
            <person name="Liu G."/>
            <person name="Beyhan S."/>
            <person name="Sundermann A.J."/>
            <person name="Mounaud S."/>
            <person name="Pasculle A.W."/>
            <person name="Nierman W.C."/>
            <person name="Driscoll E."/>
            <person name="Cumbie R."/>
            <person name="Clancy C.J."/>
            <person name="Dupont C.L."/>
        </authorList>
    </citation>
    <scope>NUCLEOTIDE SEQUENCE [LARGE SCALE GENOMIC DNA]</scope>
    <source>
        <strain evidence="2 3">GL24</strain>
    </source>
</reference>
<organism evidence="2 3">
    <name type="scientific">Rhizopus delemar</name>
    <dbReference type="NCBI Taxonomy" id="936053"/>
    <lineage>
        <taxon>Eukaryota</taxon>
        <taxon>Fungi</taxon>
        <taxon>Fungi incertae sedis</taxon>
        <taxon>Mucoromycota</taxon>
        <taxon>Mucoromycotina</taxon>
        <taxon>Mucoromycetes</taxon>
        <taxon>Mucorales</taxon>
        <taxon>Mucorineae</taxon>
        <taxon>Rhizopodaceae</taxon>
        <taxon>Rhizopus</taxon>
    </lineage>
</organism>
<proteinExistence type="predicted"/>
<name>A0A9P6Z7K4_9FUNG</name>
<gene>
    <name evidence="2" type="ORF">G6F50_004387</name>
</gene>
<feature type="transmembrane region" description="Helical" evidence="1">
    <location>
        <begin position="76"/>
        <end position="97"/>
    </location>
</feature>
<comment type="caution">
    <text evidence="2">The sequence shown here is derived from an EMBL/GenBank/DDBJ whole genome shotgun (WGS) entry which is preliminary data.</text>
</comment>
<keyword evidence="1" id="KW-0472">Membrane</keyword>
<sequence length="207" mass="24630">MKSVRIHYREKFDEQYTFELQDNLTTHDFHAIIQLFNQVAQRYPLPASKAYYITVLLILWMAASMVFYFVWIKLHISYILFGLPAFMLLTLFSLAWFNKKRILKFEDKILEACTRLNATENIRGINFRFTKNGSDITRPFQSFYPYVTNYAIDIELDDRFNALKSRQLNQPVIRSVFFPYEQEVVSMFQDPPPPWSAPFSEKSVYLV</sequence>
<accession>A0A9P6Z7K4</accession>
<feature type="transmembrane region" description="Helical" evidence="1">
    <location>
        <begin position="50"/>
        <end position="70"/>
    </location>
</feature>
<evidence type="ECO:0000256" key="1">
    <source>
        <dbReference type="SAM" id="Phobius"/>
    </source>
</evidence>
<dbReference type="AlphaFoldDB" id="A0A9P6Z7K4"/>
<dbReference type="EMBL" id="JAANIU010000522">
    <property type="protein sequence ID" value="KAG1571695.1"/>
    <property type="molecule type" value="Genomic_DNA"/>
</dbReference>
<protein>
    <submittedName>
        <fullName evidence="2">Uncharacterized protein</fullName>
    </submittedName>
</protein>
<keyword evidence="3" id="KW-1185">Reference proteome</keyword>
<evidence type="ECO:0000313" key="2">
    <source>
        <dbReference type="EMBL" id="KAG1571695.1"/>
    </source>
</evidence>
<dbReference type="Proteomes" id="UP000740926">
    <property type="component" value="Unassembled WGS sequence"/>
</dbReference>
<evidence type="ECO:0000313" key="3">
    <source>
        <dbReference type="Proteomes" id="UP000740926"/>
    </source>
</evidence>
<keyword evidence="1" id="KW-1133">Transmembrane helix</keyword>